<proteinExistence type="predicted"/>
<dbReference type="STRING" id="1195763.ABT56_19695"/>
<evidence type="ECO:0000313" key="3">
    <source>
        <dbReference type="Proteomes" id="UP000036097"/>
    </source>
</evidence>
<dbReference type="PATRIC" id="fig|1195763.3.peg.4215"/>
<protein>
    <recommendedName>
        <fullName evidence="4">Regulatory protein</fullName>
    </recommendedName>
</protein>
<dbReference type="OrthoDB" id="6183301at2"/>
<name>A0A0J1GUF1_9GAMM</name>
<keyword evidence="1" id="KW-0732">Signal</keyword>
<feature type="signal peptide" evidence="1">
    <location>
        <begin position="1"/>
        <end position="20"/>
    </location>
</feature>
<evidence type="ECO:0000313" key="2">
    <source>
        <dbReference type="EMBL" id="KLV03350.1"/>
    </source>
</evidence>
<evidence type="ECO:0008006" key="4">
    <source>
        <dbReference type="Google" id="ProtNLM"/>
    </source>
</evidence>
<dbReference type="Proteomes" id="UP000036097">
    <property type="component" value="Unassembled WGS sequence"/>
</dbReference>
<sequence length="343" mass="37485">MKLLHSATLALCIGASSAAAFDGENFYHKDWVLTCDNTGTCRAAGYAEEESENPIAVMFTRNAGAATPVTAKFYIGAYSESEPKQINLYIDGTEMGPIDMKHEGKLSEMQVHALLSVVTKDAVIEFGDAKTRWELSGSGASAIFRKMDEYQGRQSTPFAIVTKGYRPESQVLPAEPAPVVVNRAMKGELKSIEVGSPLYTKMLPLLRAGFDNDEGDFECPSLFEESPEISMVQITPEQKIYAASCWMAAYNWAMAYWLVNDNTPDKPLLLPVDGNEYIDGTITATHKGRGIGDCWSANSWVFDGKQMVHTKDMHTGICRLIVGGVDPMPTKVSTVISPAEAEN</sequence>
<comment type="caution">
    <text evidence="2">The sequence shown here is derived from an EMBL/GenBank/DDBJ whole genome shotgun (WGS) entry which is preliminary data.</text>
</comment>
<keyword evidence="3" id="KW-1185">Reference proteome</keyword>
<dbReference type="EMBL" id="LDOT01000034">
    <property type="protein sequence ID" value="KLV03350.1"/>
    <property type="molecule type" value="Genomic_DNA"/>
</dbReference>
<evidence type="ECO:0000256" key="1">
    <source>
        <dbReference type="SAM" id="SignalP"/>
    </source>
</evidence>
<dbReference type="RefSeq" id="WP_047880618.1">
    <property type="nucleotide sequence ID" value="NZ_LDOT01000034.1"/>
</dbReference>
<accession>A0A0J1GUF1</accession>
<feature type="chain" id="PRO_5005252458" description="Regulatory protein" evidence="1">
    <location>
        <begin position="21"/>
        <end position="343"/>
    </location>
</feature>
<gene>
    <name evidence="2" type="ORF">ABT56_19695</name>
</gene>
<organism evidence="2 3">
    <name type="scientific">Photobacterium aquae</name>
    <dbReference type="NCBI Taxonomy" id="1195763"/>
    <lineage>
        <taxon>Bacteria</taxon>
        <taxon>Pseudomonadati</taxon>
        <taxon>Pseudomonadota</taxon>
        <taxon>Gammaproteobacteria</taxon>
        <taxon>Vibrionales</taxon>
        <taxon>Vibrionaceae</taxon>
        <taxon>Photobacterium</taxon>
    </lineage>
</organism>
<reference evidence="2 3" key="1">
    <citation type="submission" date="2015-05" db="EMBL/GenBank/DDBJ databases">
        <title>Photobacterium galathea sp. nov.</title>
        <authorList>
            <person name="Machado H."/>
            <person name="Gram L."/>
        </authorList>
    </citation>
    <scope>NUCLEOTIDE SEQUENCE [LARGE SCALE GENOMIC DNA]</scope>
    <source>
        <strain evidence="2 3">CGMCC 1.12159</strain>
    </source>
</reference>
<dbReference type="InterPro" id="IPR009560">
    <property type="entry name" value="DUF1176"/>
</dbReference>
<dbReference type="Pfam" id="PF06674">
    <property type="entry name" value="DUF1176"/>
    <property type="match status" value="1"/>
</dbReference>
<dbReference type="AlphaFoldDB" id="A0A0J1GUF1"/>